<feature type="transmembrane region" description="Helical" evidence="6">
    <location>
        <begin position="115"/>
        <end position="143"/>
    </location>
</feature>
<evidence type="ECO:0000256" key="6">
    <source>
        <dbReference type="RuleBase" id="RU280813"/>
    </source>
</evidence>
<protein>
    <recommendedName>
        <fullName evidence="6">Serpentine receptor class gamma</fullName>
    </recommendedName>
</protein>
<evidence type="ECO:0000256" key="3">
    <source>
        <dbReference type="ARBA" id="ARBA00022692"/>
    </source>
</evidence>
<dbReference type="InterPro" id="IPR000609">
    <property type="entry name" value="7TM_GPCR_serpentine_rcpt_Srg"/>
</dbReference>
<evidence type="ECO:0000256" key="5">
    <source>
        <dbReference type="ARBA" id="ARBA00023136"/>
    </source>
</evidence>
<dbReference type="Pfam" id="PF02118">
    <property type="entry name" value="Srg"/>
    <property type="match status" value="1"/>
</dbReference>
<keyword evidence="3 6" id="KW-0812">Transmembrane</keyword>
<evidence type="ECO:0000256" key="2">
    <source>
        <dbReference type="ARBA" id="ARBA00005692"/>
    </source>
</evidence>
<name>A0A7E4VZ62_PANRE</name>
<keyword evidence="7" id="KW-1185">Reference proteome</keyword>
<reference evidence="8" key="2">
    <citation type="submission" date="2020-10" db="UniProtKB">
        <authorList>
            <consortium name="WormBaseParasite"/>
        </authorList>
    </citation>
    <scope>IDENTIFICATION</scope>
</reference>
<feature type="transmembrane region" description="Helical" evidence="6">
    <location>
        <begin position="205"/>
        <end position="227"/>
    </location>
</feature>
<accession>A0A7E4VZ62</accession>
<dbReference type="Proteomes" id="UP000492821">
    <property type="component" value="Unassembled WGS sequence"/>
</dbReference>
<dbReference type="WBParaSite" id="Pan_g451.t1">
    <property type="protein sequence ID" value="Pan_g451.t1"/>
    <property type="gene ID" value="Pan_g451"/>
</dbReference>
<reference evidence="7" key="1">
    <citation type="journal article" date="2013" name="Genetics">
        <title>The draft genome and transcriptome of Panagrellus redivivus are shaped by the harsh demands of a free-living lifestyle.</title>
        <authorList>
            <person name="Srinivasan J."/>
            <person name="Dillman A.R."/>
            <person name="Macchietto M.G."/>
            <person name="Heikkinen L."/>
            <person name="Lakso M."/>
            <person name="Fracchia K.M."/>
            <person name="Antoshechkin I."/>
            <person name="Mortazavi A."/>
            <person name="Wong G."/>
            <person name="Sternberg P.W."/>
        </authorList>
    </citation>
    <scope>NUCLEOTIDE SEQUENCE [LARGE SCALE GENOMIC DNA]</scope>
    <source>
        <strain evidence="7">MT8872</strain>
    </source>
</reference>
<comment type="similarity">
    <text evidence="2 6">Belongs to the nematode receptor-like protein srg family.</text>
</comment>
<comment type="caution">
    <text evidence="6">Lacks conserved residue(s) required for the propagation of feature annotation.</text>
</comment>
<comment type="subcellular location">
    <subcellularLocation>
        <location evidence="1">Membrane</location>
        <topology evidence="1">Multi-pass membrane protein</topology>
    </subcellularLocation>
</comment>
<organism evidence="7 8">
    <name type="scientific">Panagrellus redivivus</name>
    <name type="common">Microworm</name>
    <dbReference type="NCBI Taxonomy" id="6233"/>
    <lineage>
        <taxon>Eukaryota</taxon>
        <taxon>Metazoa</taxon>
        <taxon>Ecdysozoa</taxon>
        <taxon>Nematoda</taxon>
        <taxon>Chromadorea</taxon>
        <taxon>Rhabditida</taxon>
        <taxon>Tylenchina</taxon>
        <taxon>Panagrolaimomorpha</taxon>
        <taxon>Panagrolaimoidea</taxon>
        <taxon>Panagrolaimidae</taxon>
        <taxon>Panagrellus</taxon>
    </lineage>
</organism>
<feature type="transmembrane region" description="Helical" evidence="6">
    <location>
        <begin position="62"/>
        <end position="83"/>
    </location>
</feature>
<dbReference type="AlphaFoldDB" id="A0A7E4VZ62"/>
<sequence>MPLTPLFASYFEIEEPTYLWSVPYFFAYYLEFVHIMLVMVTALNRFTALCLPVKHGKIWKRLMMPVLVLSFVFPLTPCFHRLLVPTYTIPFYINCTNAFVMQSVDIDWYPNGMNALFFAIFYIVIGVITILLNVSSCLSLTFIKQKNQSNFQQQKSVWQTIQRTEVGLILVCFGDLVAMICMIIIQMTLFYLGVRGLYYDPLYDFMYLQIPWVSDLGRFIRPFMLLFMSKSVRDAFLSAFPIRPNPDTTITIATTIIRSIDTSSKAVSKVSIGPSPIYHHR</sequence>
<dbReference type="PANTHER" id="PTHR31627">
    <property type="entry name" value="SERPENTINE RECEPTOR CLASS GAMMA-RELATED"/>
    <property type="match status" value="1"/>
</dbReference>
<evidence type="ECO:0000256" key="4">
    <source>
        <dbReference type="ARBA" id="ARBA00022989"/>
    </source>
</evidence>
<keyword evidence="4 6" id="KW-1133">Transmembrane helix</keyword>
<evidence type="ECO:0000313" key="7">
    <source>
        <dbReference type="Proteomes" id="UP000492821"/>
    </source>
</evidence>
<feature type="transmembrane region" description="Helical" evidence="6">
    <location>
        <begin position="164"/>
        <end position="185"/>
    </location>
</feature>
<dbReference type="SUPFAM" id="SSF81321">
    <property type="entry name" value="Family A G protein-coupled receptor-like"/>
    <property type="match status" value="1"/>
</dbReference>
<dbReference type="InterPro" id="IPR051119">
    <property type="entry name" value="Nematode_SR-like"/>
</dbReference>
<dbReference type="PANTHER" id="PTHR31627:SF42">
    <property type="entry name" value="G_PROTEIN_RECEP_F1_2 DOMAIN-CONTAINING PROTEIN-RELATED"/>
    <property type="match status" value="1"/>
</dbReference>
<proteinExistence type="inferred from homology"/>
<evidence type="ECO:0000256" key="1">
    <source>
        <dbReference type="ARBA" id="ARBA00004141"/>
    </source>
</evidence>
<dbReference type="GO" id="GO:0007606">
    <property type="term" value="P:sensory perception of chemical stimulus"/>
    <property type="evidence" value="ECO:0007669"/>
    <property type="project" value="UniProtKB-UniRule"/>
</dbReference>
<feature type="transmembrane region" description="Helical" evidence="6">
    <location>
        <begin position="26"/>
        <end position="50"/>
    </location>
</feature>
<keyword evidence="5 6" id="KW-0472">Membrane</keyword>
<dbReference type="GO" id="GO:0004888">
    <property type="term" value="F:transmembrane signaling receptor activity"/>
    <property type="evidence" value="ECO:0007669"/>
    <property type="project" value="InterPro"/>
</dbReference>
<evidence type="ECO:0000313" key="8">
    <source>
        <dbReference type="WBParaSite" id="Pan_g451.t1"/>
    </source>
</evidence>
<dbReference type="Gene3D" id="1.20.1070.10">
    <property type="entry name" value="Rhodopsin 7-helix transmembrane proteins"/>
    <property type="match status" value="1"/>
</dbReference>
<dbReference type="GO" id="GO:0016020">
    <property type="term" value="C:membrane"/>
    <property type="evidence" value="ECO:0007669"/>
    <property type="project" value="UniProtKB-SubCell"/>
</dbReference>